<dbReference type="OrthoDB" id="9795923at2"/>
<dbReference type="GO" id="GO:0003677">
    <property type="term" value="F:DNA binding"/>
    <property type="evidence" value="ECO:0007669"/>
    <property type="project" value="UniProtKB-KW"/>
</dbReference>
<keyword evidence="1" id="KW-0238">DNA-binding</keyword>
<comment type="caution">
    <text evidence="4">The sequence shown here is derived from an EMBL/GenBank/DDBJ whole genome shotgun (WGS) entry which is preliminary data.</text>
</comment>
<evidence type="ECO:0000256" key="2">
    <source>
        <dbReference type="ARBA" id="ARBA00034078"/>
    </source>
</evidence>
<dbReference type="Proteomes" id="UP000078534">
    <property type="component" value="Unassembled WGS sequence"/>
</dbReference>
<dbReference type="Pfam" id="PF02082">
    <property type="entry name" value="Rrf2"/>
    <property type="match status" value="1"/>
</dbReference>
<keyword evidence="5" id="KW-1185">Reference proteome</keyword>
<dbReference type="RefSeq" id="WP_066337338.1">
    <property type="nucleotide sequence ID" value="NZ_LWSG01000034.1"/>
</dbReference>
<sequence length="149" mass="16981">MRLTNYTDYSLRVLIYLASKPSDELSNIKEIAEAYNISKNHLMKVTFELGKMNVIETIRGRNGGIRLAHLPDQINIGEIVRKTEEDFHLVECFDNEQNQCVISPVCGLKHALNKALQAYFAVLDQYTLADLVNNQNSLLAYFSLNSEKE</sequence>
<dbReference type="PANTHER" id="PTHR33221:SF4">
    <property type="entry name" value="HTH-TYPE TRANSCRIPTIONAL REPRESSOR NSRR"/>
    <property type="match status" value="1"/>
</dbReference>
<evidence type="ECO:0000313" key="4">
    <source>
        <dbReference type="EMBL" id="OAS84146.1"/>
    </source>
</evidence>
<evidence type="ECO:0000256" key="1">
    <source>
        <dbReference type="ARBA" id="ARBA00023125"/>
    </source>
</evidence>
<name>A0A179SQU0_9BACI</name>
<protein>
    <recommendedName>
        <fullName evidence="3">HTH-type transcriptional regulator NsrR</fullName>
    </recommendedName>
</protein>
<dbReference type="AlphaFoldDB" id="A0A179SQU0"/>
<dbReference type="GO" id="GO:0005829">
    <property type="term" value="C:cytosol"/>
    <property type="evidence" value="ECO:0007669"/>
    <property type="project" value="TreeGrafter"/>
</dbReference>
<dbReference type="InterPro" id="IPR036390">
    <property type="entry name" value="WH_DNA-bd_sf"/>
</dbReference>
<comment type="cofactor">
    <cofactor evidence="2">
        <name>[2Fe-2S] cluster</name>
        <dbReference type="ChEBI" id="CHEBI:190135"/>
    </cofactor>
</comment>
<dbReference type="PANTHER" id="PTHR33221">
    <property type="entry name" value="WINGED HELIX-TURN-HELIX TRANSCRIPTIONAL REGULATOR, RRF2 FAMILY"/>
    <property type="match status" value="1"/>
</dbReference>
<dbReference type="SUPFAM" id="SSF46785">
    <property type="entry name" value="Winged helix' DNA-binding domain"/>
    <property type="match status" value="1"/>
</dbReference>
<reference evidence="5" key="1">
    <citation type="submission" date="2016-04" db="EMBL/GenBank/DDBJ databases">
        <authorList>
            <person name="Lyu Z."/>
            <person name="Lyu W."/>
        </authorList>
    </citation>
    <scope>NUCLEOTIDE SEQUENCE [LARGE SCALE GENOMIC DNA]</scope>
    <source>
        <strain evidence="5">C44</strain>
    </source>
</reference>
<dbReference type="GO" id="GO:0003700">
    <property type="term" value="F:DNA-binding transcription factor activity"/>
    <property type="evidence" value="ECO:0007669"/>
    <property type="project" value="TreeGrafter"/>
</dbReference>
<dbReference type="InterPro" id="IPR000944">
    <property type="entry name" value="Tscrpt_reg_Rrf2"/>
</dbReference>
<dbReference type="Gene3D" id="1.10.10.10">
    <property type="entry name" value="Winged helix-like DNA-binding domain superfamily/Winged helix DNA-binding domain"/>
    <property type="match status" value="1"/>
</dbReference>
<proteinExistence type="predicted"/>
<dbReference type="EMBL" id="LWSG01000034">
    <property type="protein sequence ID" value="OAS84146.1"/>
    <property type="molecule type" value="Genomic_DNA"/>
</dbReference>
<dbReference type="NCBIfam" id="TIGR00738">
    <property type="entry name" value="rrf2_super"/>
    <property type="match status" value="1"/>
</dbReference>
<dbReference type="InterPro" id="IPR036388">
    <property type="entry name" value="WH-like_DNA-bd_sf"/>
</dbReference>
<accession>A0A179SQU0</accession>
<evidence type="ECO:0000256" key="3">
    <source>
        <dbReference type="ARBA" id="ARBA00040173"/>
    </source>
</evidence>
<dbReference type="PROSITE" id="PS51197">
    <property type="entry name" value="HTH_RRF2_2"/>
    <property type="match status" value="1"/>
</dbReference>
<gene>
    <name evidence="4" type="ORF">A6K24_08225</name>
</gene>
<dbReference type="STRING" id="152268.A6K24_08225"/>
<organism evidence="4 5">
    <name type="scientific">Metabacillus litoralis</name>
    <dbReference type="NCBI Taxonomy" id="152268"/>
    <lineage>
        <taxon>Bacteria</taxon>
        <taxon>Bacillati</taxon>
        <taxon>Bacillota</taxon>
        <taxon>Bacilli</taxon>
        <taxon>Bacillales</taxon>
        <taxon>Bacillaceae</taxon>
        <taxon>Metabacillus</taxon>
    </lineage>
</organism>
<evidence type="ECO:0000313" key="5">
    <source>
        <dbReference type="Proteomes" id="UP000078534"/>
    </source>
</evidence>